<feature type="compositionally biased region" description="Basic and acidic residues" evidence="4">
    <location>
        <begin position="17"/>
        <end position="28"/>
    </location>
</feature>
<name>A0AAW1PCD5_9CHLO</name>
<feature type="compositionally biased region" description="Low complexity" evidence="4">
    <location>
        <begin position="1691"/>
        <end position="1707"/>
    </location>
</feature>
<evidence type="ECO:0000256" key="1">
    <source>
        <dbReference type="ARBA" id="ARBA00022786"/>
    </source>
</evidence>
<feature type="compositionally biased region" description="Low complexity" evidence="4">
    <location>
        <begin position="1393"/>
        <end position="1402"/>
    </location>
</feature>
<feature type="compositionally biased region" description="Basic and acidic residues" evidence="4">
    <location>
        <begin position="992"/>
        <end position="1014"/>
    </location>
</feature>
<protein>
    <recommendedName>
        <fullName evidence="5">USP domain-containing protein</fullName>
    </recommendedName>
</protein>
<dbReference type="InterPro" id="IPR001394">
    <property type="entry name" value="Peptidase_C19_UCH"/>
</dbReference>
<feature type="compositionally biased region" description="Low complexity" evidence="4">
    <location>
        <begin position="1193"/>
        <end position="1208"/>
    </location>
</feature>
<keyword evidence="1" id="KW-0833">Ubl conjugation pathway</keyword>
<keyword evidence="7" id="KW-1185">Reference proteome</keyword>
<evidence type="ECO:0000313" key="7">
    <source>
        <dbReference type="Proteomes" id="UP001489004"/>
    </source>
</evidence>
<dbReference type="CDD" id="cd02257">
    <property type="entry name" value="Peptidase_C19"/>
    <property type="match status" value="1"/>
</dbReference>
<feature type="region of interest" description="Disordered" evidence="4">
    <location>
        <begin position="617"/>
        <end position="657"/>
    </location>
</feature>
<dbReference type="SUPFAM" id="SSF54001">
    <property type="entry name" value="Cysteine proteinases"/>
    <property type="match status" value="1"/>
</dbReference>
<dbReference type="PANTHER" id="PTHR22975:SF9">
    <property type="entry name" value="ECHINUS SPLICE FORM 3"/>
    <property type="match status" value="1"/>
</dbReference>
<feature type="coiled-coil region" evidence="3">
    <location>
        <begin position="55"/>
        <end position="82"/>
    </location>
</feature>
<feature type="domain" description="USP" evidence="5">
    <location>
        <begin position="1431"/>
        <end position="1891"/>
    </location>
</feature>
<evidence type="ECO:0000256" key="4">
    <source>
        <dbReference type="SAM" id="MobiDB-lite"/>
    </source>
</evidence>
<comment type="caution">
    <text evidence="6">The sequence shown here is derived from an EMBL/GenBank/DDBJ whole genome shotgun (WGS) entry which is preliminary data.</text>
</comment>
<dbReference type="InterPro" id="IPR028889">
    <property type="entry name" value="USP"/>
</dbReference>
<dbReference type="InterPro" id="IPR052398">
    <property type="entry name" value="Ubiquitin_hydrolase_53/54"/>
</dbReference>
<keyword evidence="2" id="KW-0378">Hydrolase</keyword>
<feature type="compositionally biased region" description="Polar residues" evidence="4">
    <location>
        <begin position="1230"/>
        <end position="1249"/>
    </location>
</feature>
<feature type="compositionally biased region" description="Basic and acidic residues" evidence="4">
    <location>
        <begin position="794"/>
        <end position="820"/>
    </location>
</feature>
<dbReference type="GO" id="GO:0004843">
    <property type="term" value="F:cysteine-type deubiquitinase activity"/>
    <property type="evidence" value="ECO:0007669"/>
    <property type="project" value="InterPro"/>
</dbReference>
<feature type="compositionally biased region" description="Basic residues" evidence="4">
    <location>
        <begin position="1"/>
        <end position="16"/>
    </location>
</feature>
<feature type="region of interest" description="Disordered" evidence="4">
    <location>
        <begin position="1138"/>
        <end position="1406"/>
    </location>
</feature>
<feature type="region of interest" description="Disordered" evidence="4">
    <location>
        <begin position="791"/>
        <end position="839"/>
    </location>
</feature>
<feature type="compositionally biased region" description="Low complexity" evidence="4">
    <location>
        <begin position="1326"/>
        <end position="1381"/>
    </location>
</feature>
<evidence type="ECO:0000313" key="6">
    <source>
        <dbReference type="EMBL" id="KAK9806101.1"/>
    </source>
</evidence>
<feature type="compositionally biased region" description="Basic and acidic residues" evidence="4">
    <location>
        <begin position="955"/>
        <end position="981"/>
    </location>
</feature>
<proteinExistence type="predicted"/>
<dbReference type="PROSITE" id="PS50235">
    <property type="entry name" value="USP_3"/>
    <property type="match status" value="1"/>
</dbReference>
<dbReference type="PANTHER" id="PTHR22975">
    <property type="entry name" value="UBIQUITIN SPECIFIC PROTEINASE"/>
    <property type="match status" value="1"/>
</dbReference>
<dbReference type="InterPro" id="IPR038765">
    <property type="entry name" value="Papain-like_cys_pep_sf"/>
</dbReference>
<dbReference type="Gene3D" id="3.90.70.10">
    <property type="entry name" value="Cysteine proteinases"/>
    <property type="match status" value="2"/>
</dbReference>
<feature type="region of interest" description="Disordered" evidence="4">
    <location>
        <begin position="1689"/>
        <end position="1714"/>
    </location>
</feature>
<evidence type="ECO:0000256" key="3">
    <source>
        <dbReference type="SAM" id="Coils"/>
    </source>
</evidence>
<accession>A0AAW1PCD5</accession>
<dbReference type="EMBL" id="JALJOR010000014">
    <property type="protein sequence ID" value="KAK9806101.1"/>
    <property type="molecule type" value="Genomic_DNA"/>
</dbReference>
<feature type="region of interest" description="Disordered" evidence="4">
    <location>
        <begin position="1"/>
        <end position="44"/>
    </location>
</feature>
<gene>
    <name evidence="6" type="ORF">WJX72_001362</name>
</gene>
<reference evidence="6 7" key="1">
    <citation type="journal article" date="2024" name="Nat. Commun.">
        <title>Phylogenomics reveals the evolutionary origins of lichenization in chlorophyte algae.</title>
        <authorList>
            <person name="Puginier C."/>
            <person name="Libourel C."/>
            <person name="Otte J."/>
            <person name="Skaloud P."/>
            <person name="Haon M."/>
            <person name="Grisel S."/>
            <person name="Petersen M."/>
            <person name="Berrin J.G."/>
            <person name="Delaux P.M."/>
            <person name="Dal Grande F."/>
            <person name="Keller J."/>
        </authorList>
    </citation>
    <scope>NUCLEOTIDE SEQUENCE [LARGE SCALE GENOMIC DNA]</scope>
    <source>
        <strain evidence="6 7">SAG 2043</strain>
    </source>
</reference>
<keyword evidence="3" id="KW-0175">Coiled coil</keyword>
<feature type="region of interest" description="Disordered" evidence="4">
    <location>
        <begin position="877"/>
        <end position="1064"/>
    </location>
</feature>
<organism evidence="6 7">
    <name type="scientific">[Myrmecia] bisecta</name>
    <dbReference type="NCBI Taxonomy" id="41462"/>
    <lineage>
        <taxon>Eukaryota</taxon>
        <taxon>Viridiplantae</taxon>
        <taxon>Chlorophyta</taxon>
        <taxon>core chlorophytes</taxon>
        <taxon>Trebouxiophyceae</taxon>
        <taxon>Trebouxiales</taxon>
        <taxon>Trebouxiaceae</taxon>
        <taxon>Myrmecia</taxon>
    </lineage>
</organism>
<sequence length="1891" mass="207140">MGGLKKSKGGKGKGGSKPKDGRPKEPKKQQPQQDEFVTQLPPQERVQAVRPFWETQSHEQRVDLLSIDIDELRARAKELTIRQQKQAALEAAEAELSDGQPLPINLEPTPEEILEEGIKRLQDKSTWKVWQWPLGSKEFFDADSFRRCVEEEHIEEDLRKLLPKDEGKPVEKPAEQQLRLRMTELLQKVHASTRALHDDVNGSNPKRSGRGQRVTPDQIHTAVRDTNIELITMMLEALEHEHEYLYHAVLFPITSYVCEMLPETMRDSTRSELFFEDLEKLPPDEVARICEWLTEKVDGFGAKIKPEAKDIVEEEEEEGIGDVDLFTLTEDGSKLMVNAKWLQHLQERLLGEDGHPRKVKDGEDPYNMGLVLEWVYGTIVSTAEKARDGAKRALGMRSPTAQQAHDQLMSALQDHQSWELRSKQAKELLKEMLGSRKEAAELATRYDISPLCRPLPTKAGGSGADVENNELPDHVIISMLKHEVLLTRSKLHALNYEHHVGERKLRSLKSQLRQGEPEFERLKRELEEVKNQPRGLEGTFRTAAEMERHRAQLADAAIEEQLEVQTAFREHGSRLQGIYDNRQRTELEMARREQEMKQLQGWKATVQSLIERIEELTATHDPAEGDVEEGGQAATPDPDSEAEPASAETSPDRQDSARALMTSAQLAGQGPALVKLRAHFQKDVRRQLYTSEDDKTFYDWIQRELGQVEKKLDEGRAVLQHLEMQLINVACDDPGAAIGAQLALPILQERLDAKALEFAGKRAAEAEEALTKMEEENAERARLEREKKLKAKAKAKEKVRGEKERLAAEKAAQEAAERTASEQAALLRKQQEEEERKRRLQELEELRKAEEALMEARRKELLSEENGYWRRRMAQEQALQEHVVADSSGQDDLSETDADWVANGGEAATSKDAERRQQAQRTRRKRADWQDGEDMSDGSAAQDKHPMGNGIPHKAYRDGRDRDRDGRFPGSDPRDREDSRRYSSRSTPHSRGSRDERDNWGDGSGRRHGEHGRYGGENGRFSDAQPNGPVPAGGAMPQYPGSYPQHAVPSHAPSTPPAMPAGRGVGSAVPMMPFPHPGAPVAHMMGQPPQMGAPQQMPNGGPYLVPYFPVPGMAIGMPAQLGDPSHGHPMGPGMQHMPNQPATHMQGPQGFGSPGAGSMLPQQGGQLPSPKGPLEHIETSESSAQVTVEERAQQAASVASAASSSSAQTRFGPDAPSWRHGHVLELPTADTATSSPSVSATDSPVSTSARGPGPDGRASPDPQRAATLAATSASGQAPRWSAIAAKEGAAGRPQPNGGMGTRSGSFGRLADSSGPRPQPSKALQGPQAPTEAQRQQRAAAREQTAWSSARSAAANGPTAAAPSARPPSASAATPAAGSAPAQMMPAERQVSPATTSAASTRTAGDKRKVMKAGGVVWEGLQDDMKRLKLVRGLSNDSGQYNCFLNVIIQSLWHLRSFREALLRLDPAGLERRGAGPGDVRVLRALWNIFHAFAHSPDDVPPDSEMAALDGLEDAGADQDAKRAKRDPADGKGWTVSPIELREALSSLDKGRVAVQFELTEMHDASEVLGEIFNCMHRAELGGLPEGAVDAQLPHRVKIRTGPASPAAAGMQPAMVLPSYASANGVSTAGGGVIPHTPMAAQAQPSARSSMVQDLFGLDVQVPCPADEDEDESAVKKARGSGGAVVGRWRMQQSKAQQAQQARAAPAGPKKPKDPNVTEVLQYMKYFHLVPAQGLQLAYNTLLDGSFEEMLQHAEAADALAHKSGGAGSVANGGLAGPDITLLRPPRVFNLAIVWDSPQAPADAISSTVDALGNALDLSRVFKGLPTAQRYSLRCVICYFGHHYQAYALSEELDLWLLFDDTNIKLIGDWRDVAFSMRKSRLQPSVLFYERR</sequence>
<dbReference type="Pfam" id="PF00443">
    <property type="entry name" value="UCH"/>
    <property type="match status" value="1"/>
</dbReference>
<dbReference type="Proteomes" id="UP001489004">
    <property type="component" value="Unassembled WGS sequence"/>
</dbReference>
<evidence type="ECO:0000256" key="2">
    <source>
        <dbReference type="ARBA" id="ARBA00022801"/>
    </source>
</evidence>
<evidence type="ECO:0000259" key="5">
    <source>
        <dbReference type="PROSITE" id="PS50235"/>
    </source>
</evidence>
<feature type="region of interest" description="Disordered" evidence="4">
    <location>
        <begin position="193"/>
        <end position="217"/>
    </location>
</feature>
<feature type="compositionally biased region" description="Basic and acidic residues" evidence="4">
    <location>
        <begin position="829"/>
        <end position="839"/>
    </location>
</feature>
<dbReference type="GO" id="GO:0016579">
    <property type="term" value="P:protein deubiquitination"/>
    <property type="evidence" value="ECO:0007669"/>
    <property type="project" value="InterPro"/>
</dbReference>